<evidence type="ECO:0000313" key="2">
    <source>
        <dbReference type="Proteomes" id="UP000653411"/>
    </source>
</evidence>
<dbReference type="AlphaFoldDB" id="A0A917UJW2"/>
<sequence length="702" mass="73237">MAASTLTFSGRLPGVDVAAAPPAADLPLRLDVAAFVGFAPLGPLDLPVAVEDVNQFTAVFGGELVLATDAGVPVYARLAGAVRAFFDNGGRRCHVVRVAGPGARPARWTVPGLRIWQPDGTVTGAVVEAAWPGAWSAGIQLATQLLSRPLALTGSYRRSTPTAPGQFLPATGAPVPVQPGDLLRFTFGPDHPALYTRVRGQLPGTAAVAMDIEMPYTAGSDPAAEDRPDPGALAALPAELPVVSAELLRMDLVIRQLGPDGSRLLDRQTDLAFNAAASPAGSAVVRPVPTVRPVWTDVLQPADDQAPVSGRSTVLRADPESLSAVTTGLVVPVGMSPPGAVTEPADPDVDGTDDLGTFPVRSFTDPALATATVYTLTEDAAQLTGPARPSGRLAGVHALLDVDEVALVAVPDATHLGWSPAPADPDTAAGPPVLDDPAGYDEAALLDVQSALVTMCAARGDLVALLGVPAHYDADLVLGWQQRLTTRGPLSDAGTSGTSPLSYAAYWHPWLRVLENDPRSTAPLRTVPPDGTVAGTIAARERDRGAWIAPANLPLRGPVQLVPALTGTDTAKLFDAHANLLRQRPGTITALSAHTLSADPALLQLSVRRLLILLRRTALAEGARYTFETDNDRFRQLVRARFERVLAALAAQGAFEDYRVATAEGDDGTVIITLQVAPTSPVEFITVSLVRSGEGLLDVREG</sequence>
<keyword evidence="2" id="KW-1185">Reference proteome</keyword>
<reference evidence="1" key="2">
    <citation type="submission" date="2020-09" db="EMBL/GenBank/DDBJ databases">
        <authorList>
            <person name="Sun Q."/>
            <person name="Zhou Y."/>
        </authorList>
    </citation>
    <scope>NUCLEOTIDE SEQUENCE</scope>
    <source>
        <strain evidence="1">CGMCC 4.7110</strain>
    </source>
</reference>
<dbReference type="InterPro" id="IPR052042">
    <property type="entry name" value="Tail_sheath_structural"/>
</dbReference>
<dbReference type="RefSeq" id="WP_189261901.1">
    <property type="nucleotide sequence ID" value="NZ_BMML01000003.1"/>
</dbReference>
<reference evidence="1" key="1">
    <citation type="journal article" date="2014" name="Int. J. Syst. Evol. Microbiol.">
        <title>Complete genome sequence of Corynebacterium casei LMG S-19264T (=DSM 44701T), isolated from a smear-ripened cheese.</title>
        <authorList>
            <consortium name="US DOE Joint Genome Institute (JGI-PGF)"/>
            <person name="Walter F."/>
            <person name="Albersmeier A."/>
            <person name="Kalinowski J."/>
            <person name="Ruckert C."/>
        </authorList>
    </citation>
    <scope>NUCLEOTIDE SEQUENCE</scope>
    <source>
        <strain evidence="1">CGMCC 4.7110</strain>
    </source>
</reference>
<organism evidence="1 2">
    <name type="scientific">Streptomyces fuscichromogenes</name>
    <dbReference type="NCBI Taxonomy" id="1324013"/>
    <lineage>
        <taxon>Bacteria</taxon>
        <taxon>Bacillati</taxon>
        <taxon>Actinomycetota</taxon>
        <taxon>Actinomycetes</taxon>
        <taxon>Kitasatosporales</taxon>
        <taxon>Streptomycetaceae</taxon>
        <taxon>Streptomyces</taxon>
    </lineage>
</organism>
<dbReference type="PANTHER" id="PTHR35861">
    <property type="match status" value="1"/>
</dbReference>
<comment type="caution">
    <text evidence="1">The sequence shown here is derived from an EMBL/GenBank/DDBJ whole genome shotgun (WGS) entry which is preliminary data.</text>
</comment>
<dbReference type="PANTHER" id="PTHR35861:SF1">
    <property type="entry name" value="PHAGE TAIL SHEATH PROTEIN"/>
    <property type="match status" value="1"/>
</dbReference>
<protein>
    <recommendedName>
        <fullName evidence="3">Phage tail sheath protein</fullName>
    </recommendedName>
</protein>
<proteinExistence type="predicted"/>
<dbReference type="EMBL" id="BMML01000003">
    <property type="protein sequence ID" value="GGM96343.1"/>
    <property type="molecule type" value="Genomic_DNA"/>
</dbReference>
<name>A0A917UJW2_9ACTN</name>
<accession>A0A917UJW2</accession>
<dbReference type="Gene3D" id="3.40.50.11780">
    <property type="match status" value="2"/>
</dbReference>
<gene>
    <name evidence="1" type="ORF">GCM10011578_016170</name>
</gene>
<dbReference type="Proteomes" id="UP000653411">
    <property type="component" value="Unassembled WGS sequence"/>
</dbReference>
<evidence type="ECO:0008006" key="3">
    <source>
        <dbReference type="Google" id="ProtNLM"/>
    </source>
</evidence>
<evidence type="ECO:0000313" key="1">
    <source>
        <dbReference type="EMBL" id="GGM96343.1"/>
    </source>
</evidence>